<feature type="compositionally biased region" description="Low complexity" evidence="1">
    <location>
        <begin position="2041"/>
        <end position="2060"/>
    </location>
</feature>
<proteinExistence type="predicted"/>
<feature type="compositionally biased region" description="Polar residues" evidence="1">
    <location>
        <begin position="1630"/>
        <end position="1641"/>
    </location>
</feature>
<feature type="region of interest" description="Disordered" evidence="1">
    <location>
        <begin position="1544"/>
        <end position="1609"/>
    </location>
</feature>
<keyword evidence="2" id="KW-0472">Membrane</keyword>
<dbReference type="Proteomes" id="UP000515890">
    <property type="component" value="Segment"/>
</dbReference>
<dbReference type="SUPFAM" id="SSF53955">
    <property type="entry name" value="Lysozyme-like"/>
    <property type="match status" value="1"/>
</dbReference>
<feature type="compositionally biased region" description="Low complexity" evidence="1">
    <location>
        <begin position="1570"/>
        <end position="1579"/>
    </location>
</feature>
<feature type="region of interest" description="Disordered" evidence="1">
    <location>
        <begin position="1630"/>
        <end position="1655"/>
    </location>
</feature>
<keyword evidence="2" id="KW-1133">Transmembrane helix</keyword>
<feature type="compositionally biased region" description="Polar residues" evidence="1">
    <location>
        <begin position="1547"/>
        <end position="1559"/>
    </location>
</feature>
<dbReference type="RefSeq" id="YP_010013635.1">
    <property type="nucleotide sequence ID" value="NC_053513.1"/>
</dbReference>
<protein>
    <submittedName>
        <fullName evidence="3">Tape measure protein</fullName>
    </submittedName>
</protein>
<keyword evidence="4" id="KW-1185">Reference proteome</keyword>
<feature type="compositionally biased region" description="Polar residues" evidence="1">
    <location>
        <begin position="2135"/>
        <end position="2144"/>
    </location>
</feature>
<reference evidence="3 4" key="1">
    <citation type="submission" date="2020-06" db="EMBL/GenBank/DDBJ databases">
        <authorList>
            <person name="Ruesch T."/>
            <person name="Stepniewski C."/>
            <person name="Ballard C."/>
            <person name="Battaglia S."/>
            <person name="Diaz I."/>
            <person name="Engley A."/>
            <person name="Erickson A."/>
            <person name="Ernst L."/>
            <person name="Gonzales E."/>
            <person name="Haider A."/>
            <person name="Harrison M."/>
            <person name="Moore J."/>
            <person name="Paratore J."/>
            <person name="Rafanan A."/>
            <person name="Storz S."/>
            <person name="Poxleitner M.K."/>
            <person name="Anders K.R."/>
            <person name="Garlena R.A."/>
            <person name="Russell D.A."/>
            <person name="Pope W.H."/>
            <person name="Jacobs-Sera D."/>
            <person name="Hatfull G.F."/>
        </authorList>
    </citation>
    <scope>NUCLEOTIDE SEQUENCE [LARGE SCALE GENOMIC DNA]</scope>
</reference>
<feature type="transmembrane region" description="Helical" evidence="2">
    <location>
        <begin position="133"/>
        <end position="153"/>
    </location>
</feature>
<evidence type="ECO:0000313" key="3">
    <source>
        <dbReference type="EMBL" id="QNJ56690.1"/>
    </source>
</evidence>
<reference evidence="4" key="2">
    <citation type="journal article" date="2021" name="Microbiol. Resour. Announc.">
        <title>Genome Sequences of Subcluster M2 Mycobacteriophages Estes and Aziz.</title>
        <authorList>
            <person name="Fitzgerald S.K."/>
            <person name="Johnson E.H."/>
            <person name="Storz S.H.R."/>
            <person name="Ballard C."/>
            <person name="Battaglia S."/>
            <person name="Boice M."/>
            <person name="Bramwell-Butcher J."/>
            <person name="Dedinsky M."/>
            <person name="DeKlotz J."/>
            <person name="Diaz I."/>
            <person name="Engley A."/>
            <person name="Ernst L."/>
            <person name="Gonzales E."/>
            <person name="Groscost A."/>
            <person name="Grosser P."/>
            <person name="Haider A."/>
            <person name="Harrison M."/>
            <person name="Husler K."/>
            <person name="Lau J."/>
            <person name="Monlux M."/>
            <person name="Paratore J."/>
            <person name="Ruesch T."/>
            <person name="Schlesinger M."/>
            <person name="Scholes A."/>
            <person name="Poxleitner M.K."/>
            <person name="Anders K.R."/>
        </authorList>
    </citation>
    <scope>NUCLEOTIDE SEQUENCE [LARGE SCALE GENOMIC DNA]</scope>
</reference>
<evidence type="ECO:0000256" key="2">
    <source>
        <dbReference type="SAM" id="Phobius"/>
    </source>
</evidence>
<feature type="region of interest" description="Disordered" evidence="1">
    <location>
        <begin position="2041"/>
        <end position="2145"/>
    </location>
</feature>
<feature type="compositionally biased region" description="Gly residues" evidence="1">
    <location>
        <begin position="2102"/>
        <end position="2116"/>
    </location>
</feature>
<accession>A0A7G8LHG8</accession>
<keyword evidence="2" id="KW-0812">Transmembrane</keyword>
<name>A0A7G8LHG8_9CAUD</name>
<dbReference type="EMBL" id="MT658802">
    <property type="protein sequence ID" value="QNJ56690.1"/>
    <property type="molecule type" value="Genomic_DNA"/>
</dbReference>
<dbReference type="InterPro" id="IPR023346">
    <property type="entry name" value="Lysozyme-like_dom_sf"/>
</dbReference>
<dbReference type="Gene3D" id="1.10.530.10">
    <property type="match status" value="1"/>
</dbReference>
<feature type="compositionally biased region" description="Pro residues" evidence="1">
    <location>
        <begin position="2061"/>
        <end position="2070"/>
    </location>
</feature>
<evidence type="ECO:0000256" key="1">
    <source>
        <dbReference type="SAM" id="MobiDB-lite"/>
    </source>
</evidence>
<dbReference type="KEGG" id="vg:63210249"/>
<organism evidence="3 4">
    <name type="scientific">Mycobacterium phage Aziz</name>
    <dbReference type="NCBI Taxonomy" id="2762281"/>
    <lineage>
        <taxon>Viruses</taxon>
        <taxon>Duplodnaviria</taxon>
        <taxon>Heunggongvirae</taxon>
        <taxon>Uroviricota</taxon>
        <taxon>Caudoviricetes</taxon>
        <taxon>Vilmaviridae</taxon>
        <taxon>Mclasvirinae</taxon>
        <taxon>Reyvirus</taxon>
        <taxon>Reyvirus aziz</taxon>
    </lineage>
</organism>
<sequence length="2274" mass="236757">MAKALAGEAAIRIVPTLRGFKPEADRRLREMTFSPVEVRIDPDLKRATAEMIAWRERQRLNAINVPVKADFKDAQKSLSLFAREITTVEHVFKRSSLSKAIRLNVKVFGLDALPALAYAAGSATTAIDALGKSLFLLPGLVGGAMASVGAFAIGMRGISEAFKAYGEETKNSAQHARDVANANRDIQRSYRDYRSAVRDTVREIQDLNAENRRSSLNVADAVLSVQEAADKLRKGGQGTLLEYRRDQLSYAQAVERLQDVRTKAMRTSEDVNEANAKGVDGADRVVDALDAIREATERLDKSNTSKAADALAKLAPNAAKAVEAAHSLSGAWTKLQQSVQNNLWDGIDKTILDLGQKTLPGLEIGLSRVASGLNANFRSIGESLGKKENGDFLSRIFGNTGDSLKRLSAGVDPLINGLLRLTKEGSDFLPRLGDAATKVFERFDAFTDRISKDGSLDKWIDEGLTALTDLGNAAVNIGSIISSVSDAFTRSGGPNGGLISTLRTSTEELANFLKSADGKQKLIDYFDRARELINKVKDAIKEMRPFISDAIDVARDWSVVLLGAAGALLKIGKVIEDHTGLMKVLLGSYLLMRTTKPIFEMMTGGWKLYTKAVLMASQTTMLSAIPGIRGAADGIRRFRGEVDDAANAQAGAADKARKAVATQASAAVSSNATVASAVQRQVAAYDNLGNRIQAATTKVGNLQRATSQLSAAPIGTMASTVTSRGDEAARRQAAGFGLGPGTLRERLDRANSVFVSRQAANAVSNSTLGVDRNGQAIQSALLAQSASRDARDRLTSGGAVGGDVRAARQLERDIRKARVAGGADALLAKWQADRDRAGIGLRRGATPYVGSAGPLVGPMPYPPMSAREAQALGLPSSKADRRDMRDQWRRDSRLFYNRGDAESRLSDRRNRPWASVVPDRDLRNQSGRLGPMHGPALPPGFAGVGPTDLKSRPGLGPMQGPQLSAGMLQALGREARQAGPPIATLGQNAIKSGAGIKDVGTQAKFSTFTTADLNRQLSTANQRFPVLTQVASGIPPALNNASLAAGTASSKLAVVSDETRKLSNVRFPSLLQVTNSIPPALNGVVSSAGTASSQMKLMGNEAATAASKVGGTSAVGSIGASLWGSFKSLGSAMLPGAALMAGFVLVSAAVSKLGEAHRNAARDAKAQDDALKNLATTLDSVTGAFTAQTLDESLRTFKKPVPIPGVDQNFVPFDAFQRLGWDPRTTAITAGAPNQSDKFNEQQKGWVDQLTKDLEGTDLWKNNASNFGTYGLTSRDVVLAGIGDPGAQKKLQQAVDNPQMEAVGDEFGSQQAITFPDLAKVANALPNKDLFGAAQVLTQNHQTNLNEAQNSAAISQTRSGKRVLGGPAQILAPFEPNLPSLTTSVSGEGKVELNKDPGPQLREQWRNQFGVEVSDQPNPTGQWIVTIPAGITDQWLPAQPGLPGYADGGLVRGPGGPRDDAILAKVSNFEHITNADAVRYYGTKLFDDLNAKRLPRFWGGGFPLDPPPIVPAIPAPAPAPANIGGIPVPSTVAAASAPAPAIAPPAVNTSPERFSTPVSRTAPLPPTPAPTDTYTPPTASYVPPTGLDLSGSGALPDTESSARSRAPGATIPNANILGYLQQVAGSQGLTIGSGADTNHGGTHNPDGGQHSMNRALDIGNSDQAKSGQISAFVKQWMADPAKVAATRQLIFNGPDGPYGIINGRILSGDELQAVYGGDLPAHGNHAHLALEGVPASVQNGLQGLVSGKNGELLNGERLSPMELVKKKWDNLFSRERWEARYAKAYDPANVFKFLGGQASAAGSALLGIGSQFLSGITGINFGSVLGPLQEVGNWALDDDDDSEGGDGSDVAGAALDQYAAGIGGIDDPLNSALNGFNPTGGGSSETRKSVYKAFLEAGFPGSEWGALDKLLAGESSWDPTISNKDSGAFGLFQFLGHENDQYGALGGYSRDPYQQAVAGMQYIKDRYGTPTKAYNEWLSRSPHWYANGGMTAGGNAWLSNGEFRTGAGATKFYGAGLFNALNAKAIPKSAMQRFADGGWPLLQPQPAAGQAPGPLDLGAPAPAPAGPAPAPAAGGAPGPGATAPAPDPGALPAVQDAMSSLGGLGGGIGGAGGSVGQPGASPTDVGDPRSVFGASPTSNEHNNPALSGAIQGAAGAIGGLAGMAASMGLTSVGGPAAGGAGGAGIQAGAQIAGSAITGGLNILSSLLVGTATGGSTASASGVPLLPERQQQQTGVPQINAVDNRQYHVTNLDEFKRVQQTSDAQAAMPFIGKYG</sequence>
<gene>
    <name evidence="3" type="primary">30</name>
    <name evidence="3" type="ORF">SEA_AZIZ_30</name>
</gene>
<evidence type="ECO:0000313" key="4">
    <source>
        <dbReference type="Proteomes" id="UP000515890"/>
    </source>
</evidence>
<dbReference type="GeneID" id="63210249"/>
<feature type="compositionally biased region" description="Low complexity" evidence="1">
    <location>
        <begin position="2071"/>
        <end position="2093"/>
    </location>
</feature>